<evidence type="ECO:0000259" key="4">
    <source>
        <dbReference type="PROSITE" id="PS51186"/>
    </source>
</evidence>
<accession>A0AAE0U4N4</accession>
<dbReference type="InterPro" id="IPR051635">
    <property type="entry name" value="SNAT-like"/>
</dbReference>
<keyword evidence="2" id="KW-0012">Acyltransferase</keyword>
<proteinExistence type="predicted"/>
<dbReference type="PANTHER" id="PTHR10908:SF0">
    <property type="entry name" value="SEROTONIN N-ACETYLTRANSFERASE"/>
    <property type="match status" value="1"/>
</dbReference>
<evidence type="ECO:0000256" key="3">
    <source>
        <dbReference type="SAM" id="MobiDB-lite"/>
    </source>
</evidence>
<feature type="compositionally biased region" description="Polar residues" evidence="3">
    <location>
        <begin position="1"/>
        <end position="12"/>
    </location>
</feature>
<evidence type="ECO:0000313" key="6">
    <source>
        <dbReference type="Proteomes" id="UP001285441"/>
    </source>
</evidence>
<evidence type="ECO:0000256" key="1">
    <source>
        <dbReference type="ARBA" id="ARBA00022679"/>
    </source>
</evidence>
<sequence>MADPQSAATSKTAQEDDIDLAVDETDDVDSDFVSLQKTLSQKRRAAKESPESRLQMAFPFPFAPNIRPLTVSDCESCVALENAAFPNPDHRASGEKFEYRLTTCPELSLGVFCTVVPNQAKGWKIETLASAKAVETDRPDGAVSVLLAHIVSTRACGEVVGDSDMAYPSDWRSRGGKSADVGHQECGQTIALHSLAVSPKLQGCGVGKMIVKDYLQRMNSLDRTDRVSLICQDYLVSYYERFGFKHVGESKANFGGGGWHDMVFTLQGSQKPTPGGEPEKETV</sequence>
<dbReference type="GO" id="GO:0004059">
    <property type="term" value="F:aralkylamine N-acetyltransferase activity"/>
    <property type="evidence" value="ECO:0007669"/>
    <property type="project" value="TreeGrafter"/>
</dbReference>
<keyword evidence="6" id="KW-1185">Reference proteome</keyword>
<dbReference type="AlphaFoldDB" id="A0AAE0U4N4"/>
<feature type="region of interest" description="Disordered" evidence="3">
    <location>
        <begin position="1"/>
        <end position="21"/>
    </location>
</feature>
<dbReference type="Gene3D" id="3.40.630.30">
    <property type="match status" value="1"/>
</dbReference>
<dbReference type="InterPro" id="IPR016181">
    <property type="entry name" value="Acyl_CoA_acyltransferase"/>
</dbReference>
<reference evidence="5" key="2">
    <citation type="submission" date="2023-06" db="EMBL/GenBank/DDBJ databases">
        <authorList>
            <consortium name="Lawrence Berkeley National Laboratory"/>
            <person name="Haridas S."/>
            <person name="Hensen N."/>
            <person name="Bonometti L."/>
            <person name="Westerberg I."/>
            <person name="Brannstrom I.O."/>
            <person name="Guillou S."/>
            <person name="Cros-Aarteil S."/>
            <person name="Calhoun S."/>
            <person name="Kuo A."/>
            <person name="Mondo S."/>
            <person name="Pangilinan J."/>
            <person name="Riley R."/>
            <person name="LaButti K."/>
            <person name="Andreopoulos B."/>
            <person name="Lipzen A."/>
            <person name="Chen C."/>
            <person name="Yanf M."/>
            <person name="Daum C."/>
            <person name="Ng V."/>
            <person name="Clum A."/>
            <person name="Steindorff A."/>
            <person name="Ohm R."/>
            <person name="Martin F."/>
            <person name="Silar P."/>
            <person name="Natvig D."/>
            <person name="Lalanne C."/>
            <person name="Gautier V."/>
            <person name="Ament-velasquez S.L."/>
            <person name="Kruys A."/>
            <person name="Hutchinson M.I."/>
            <person name="Powell A.J."/>
            <person name="Barry K."/>
            <person name="Miller A.N."/>
            <person name="Grigoriev I.V."/>
            <person name="Debuchy R."/>
            <person name="Gladieux P."/>
            <person name="Thoren M.H."/>
            <person name="Johannesson H."/>
        </authorList>
    </citation>
    <scope>NUCLEOTIDE SEQUENCE</scope>
    <source>
        <strain evidence="5">CBS 232.78</strain>
    </source>
</reference>
<feature type="domain" description="N-acetyltransferase" evidence="4">
    <location>
        <begin position="64"/>
        <end position="267"/>
    </location>
</feature>
<dbReference type="Pfam" id="PF13673">
    <property type="entry name" value="Acetyltransf_10"/>
    <property type="match status" value="1"/>
</dbReference>
<dbReference type="PANTHER" id="PTHR10908">
    <property type="entry name" value="SEROTONIN N-ACETYLTRANSFERASE"/>
    <property type="match status" value="1"/>
</dbReference>
<reference evidence="5" key="1">
    <citation type="journal article" date="2023" name="Mol. Phylogenet. Evol.">
        <title>Genome-scale phylogeny and comparative genomics of the fungal order Sordariales.</title>
        <authorList>
            <person name="Hensen N."/>
            <person name="Bonometti L."/>
            <person name="Westerberg I."/>
            <person name="Brannstrom I.O."/>
            <person name="Guillou S."/>
            <person name="Cros-Aarteil S."/>
            <person name="Calhoun S."/>
            <person name="Haridas S."/>
            <person name="Kuo A."/>
            <person name="Mondo S."/>
            <person name="Pangilinan J."/>
            <person name="Riley R."/>
            <person name="LaButti K."/>
            <person name="Andreopoulos B."/>
            <person name="Lipzen A."/>
            <person name="Chen C."/>
            <person name="Yan M."/>
            <person name="Daum C."/>
            <person name="Ng V."/>
            <person name="Clum A."/>
            <person name="Steindorff A."/>
            <person name="Ohm R.A."/>
            <person name="Martin F."/>
            <person name="Silar P."/>
            <person name="Natvig D.O."/>
            <person name="Lalanne C."/>
            <person name="Gautier V."/>
            <person name="Ament-Velasquez S.L."/>
            <person name="Kruys A."/>
            <person name="Hutchinson M.I."/>
            <person name="Powell A.J."/>
            <person name="Barry K."/>
            <person name="Miller A.N."/>
            <person name="Grigoriev I.V."/>
            <person name="Debuchy R."/>
            <person name="Gladieux P."/>
            <person name="Hiltunen Thoren M."/>
            <person name="Johannesson H."/>
        </authorList>
    </citation>
    <scope>NUCLEOTIDE SEQUENCE</scope>
    <source>
        <strain evidence="5">CBS 232.78</strain>
    </source>
</reference>
<dbReference type="SUPFAM" id="SSF55729">
    <property type="entry name" value="Acyl-CoA N-acyltransferases (Nat)"/>
    <property type="match status" value="1"/>
</dbReference>
<evidence type="ECO:0000256" key="2">
    <source>
        <dbReference type="ARBA" id="ARBA00023315"/>
    </source>
</evidence>
<keyword evidence="1" id="KW-0808">Transferase</keyword>
<dbReference type="PROSITE" id="PS51186">
    <property type="entry name" value="GNAT"/>
    <property type="match status" value="1"/>
</dbReference>
<comment type="caution">
    <text evidence="5">The sequence shown here is derived from an EMBL/GenBank/DDBJ whole genome shotgun (WGS) entry which is preliminary data.</text>
</comment>
<dbReference type="EMBL" id="JAULSW010000002">
    <property type="protein sequence ID" value="KAK3390490.1"/>
    <property type="molecule type" value="Genomic_DNA"/>
</dbReference>
<evidence type="ECO:0000313" key="5">
    <source>
        <dbReference type="EMBL" id="KAK3390490.1"/>
    </source>
</evidence>
<organism evidence="5 6">
    <name type="scientific">Podospora didyma</name>
    <dbReference type="NCBI Taxonomy" id="330526"/>
    <lineage>
        <taxon>Eukaryota</taxon>
        <taxon>Fungi</taxon>
        <taxon>Dikarya</taxon>
        <taxon>Ascomycota</taxon>
        <taxon>Pezizomycotina</taxon>
        <taxon>Sordariomycetes</taxon>
        <taxon>Sordariomycetidae</taxon>
        <taxon>Sordariales</taxon>
        <taxon>Podosporaceae</taxon>
        <taxon>Podospora</taxon>
    </lineage>
</organism>
<dbReference type="InterPro" id="IPR000182">
    <property type="entry name" value="GNAT_dom"/>
</dbReference>
<dbReference type="Proteomes" id="UP001285441">
    <property type="component" value="Unassembled WGS sequence"/>
</dbReference>
<dbReference type="GO" id="GO:0005737">
    <property type="term" value="C:cytoplasm"/>
    <property type="evidence" value="ECO:0007669"/>
    <property type="project" value="TreeGrafter"/>
</dbReference>
<protein>
    <recommendedName>
        <fullName evidence="4">N-acetyltransferase domain-containing protein</fullName>
    </recommendedName>
</protein>
<gene>
    <name evidence="5" type="ORF">B0H63DRAFT_116965</name>
</gene>
<name>A0AAE0U4N4_9PEZI</name>